<dbReference type="InterPro" id="IPR050190">
    <property type="entry name" value="UPF0213_domain"/>
</dbReference>
<dbReference type="EMBL" id="JAAKZG010000032">
    <property type="protein sequence ID" value="NGN45259.1"/>
    <property type="molecule type" value="Genomic_DNA"/>
</dbReference>
<keyword evidence="4" id="KW-1185">Reference proteome</keyword>
<dbReference type="PANTHER" id="PTHR34477:SF5">
    <property type="entry name" value="BSL5627 PROTEIN"/>
    <property type="match status" value="1"/>
</dbReference>
<dbReference type="Proteomes" id="UP000481252">
    <property type="component" value="Unassembled WGS sequence"/>
</dbReference>
<sequence>MSGYVYILASRKNGTLYTGVTSNLERRVWEHREGLTDGFTKKYGVTRLVWYRDYVDIGDAIMDEKRIKKWRRKWKLELIEAMNPEWDDLYEVLNG</sequence>
<evidence type="ECO:0000313" key="4">
    <source>
        <dbReference type="Proteomes" id="UP000481252"/>
    </source>
</evidence>
<reference evidence="3 4" key="1">
    <citation type="submission" date="2020-02" db="EMBL/GenBank/DDBJ databases">
        <title>Genome sequence of the type strain CGMCC 1.15528 of Mesorhizobium zhangyense.</title>
        <authorList>
            <person name="Gao J."/>
            <person name="Sun J."/>
        </authorList>
    </citation>
    <scope>NUCLEOTIDE SEQUENCE [LARGE SCALE GENOMIC DNA]</scope>
    <source>
        <strain evidence="3 4">CGMCC 1.15528</strain>
    </source>
</reference>
<dbReference type="AlphaFoldDB" id="A0A7C9RCR2"/>
<comment type="caution">
    <text evidence="3">The sequence shown here is derived from an EMBL/GenBank/DDBJ whole genome shotgun (WGS) entry which is preliminary data.</text>
</comment>
<feature type="domain" description="GIY-YIG" evidence="2">
    <location>
        <begin position="1"/>
        <end position="78"/>
    </location>
</feature>
<evidence type="ECO:0000313" key="3">
    <source>
        <dbReference type="EMBL" id="NGN45259.1"/>
    </source>
</evidence>
<dbReference type="PANTHER" id="PTHR34477">
    <property type="entry name" value="UPF0213 PROTEIN YHBQ"/>
    <property type="match status" value="1"/>
</dbReference>
<dbReference type="InterPro" id="IPR035901">
    <property type="entry name" value="GIY-YIG_endonuc_sf"/>
</dbReference>
<dbReference type="Gene3D" id="3.40.1440.10">
    <property type="entry name" value="GIY-YIG endonuclease"/>
    <property type="match status" value="1"/>
</dbReference>
<dbReference type="PROSITE" id="PS50164">
    <property type="entry name" value="GIY_YIG"/>
    <property type="match status" value="1"/>
</dbReference>
<dbReference type="Pfam" id="PF01541">
    <property type="entry name" value="GIY-YIG"/>
    <property type="match status" value="1"/>
</dbReference>
<gene>
    <name evidence="3" type="ORF">G6N74_29860</name>
</gene>
<dbReference type="RefSeq" id="WP_165121631.1">
    <property type="nucleotide sequence ID" value="NZ_JAAKZG010000032.1"/>
</dbReference>
<dbReference type="SUPFAM" id="SSF82771">
    <property type="entry name" value="GIY-YIG endonuclease"/>
    <property type="match status" value="1"/>
</dbReference>
<evidence type="ECO:0000259" key="2">
    <source>
        <dbReference type="PROSITE" id="PS50164"/>
    </source>
</evidence>
<organism evidence="3 4">
    <name type="scientific">Mesorhizobium zhangyense</name>
    <dbReference type="NCBI Taxonomy" id="1776730"/>
    <lineage>
        <taxon>Bacteria</taxon>
        <taxon>Pseudomonadati</taxon>
        <taxon>Pseudomonadota</taxon>
        <taxon>Alphaproteobacteria</taxon>
        <taxon>Hyphomicrobiales</taxon>
        <taxon>Phyllobacteriaceae</taxon>
        <taxon>Mesorhizobium</taxon>
    </lineage>
</organism>
<accession>A0A7C9RCR2</accession>
<evidence type="ECO:0000256" key="1">
    <source>
        <dbReference type="ARBA" id="ARBA00007435"/>
    </source>
</evidence>
<name>A0A7C9RCR2_9HYPH</name>
<dbReference type="CDD" id="cd10448">
    <property type="entry name" value="GIY-YIG_unchar_3"/>
    <property type="match status" value="1"/>
</dbReference>
<proteinExistence type="inferred from homology"/>
<dbReference type="SMART" id="SM00465">
    <property type="entry name" value="GIYc"/>
    <property type="match status" value="1"/>
</dbReference>
<protein>
    <submittedName>
        <fullName evidence="3">GIY-YIG nuclease family protein</fullName>
    </submittedName>
</protein>
<comment type="similarity">
    <text evidence="1">Belongs to the UPF0213 family.</text>
</comment>
<dbReference type="InterPro" id="IPR000305">
    <property type="entry name" value="GIY-YIG_endonuc"/>
</dbReference>